<keyword evidence="3" id="KW-1185">Reference proteome</keyword>
<evidence type="ECO:0000313" key="3">
    <source>
        <dbReference type="Proteomes" id="UP000290545"/>
    </source>
</evidence>
<dbReference type="SUPFAM" id="SSF47413">
    <property type="entry name" value="lambda repressor-like DNA-binding domains"/>
    <property type="match status" value="1"/>
</dbReference>
<organism evidence="2 3">
    <name type="scientific">Filimonas effusa</name>
    <dbReference type="NCBI Taxonomy" id="2508721"/>
    <lineage>
        <taxon>Bacteria</taxon>
        <taxon>Pseudomonadati</taxon>
        <taxon>Bacteroidota</taxon>
        <taxon>Chitinophagia</taxon>
        <taxon>Chitinophagales</taxon>
        <taxon>Chitinophagaceae</taxon>
        <taxon>Filimonas</taxon>
    </lineage>
</organism>
<dbReference type="Pfam" id="PF01381">
    <property type="entry name" value="HTH_3"/>
    <property type="match status" value="1"/>
</dbReference>
<dbReference type="EMBL" id="SDHZ01000001">
    <property type="protein sequence ID" value="RXK87027.1"/>
    <property type="molecule type" value="Genomic_DNA"/>
</dbReference>
<dbReference type="OrthoDB" id="1122522at2"/>
<dbReference type="SMART" id="SM00530">
    <property type="entry name" value="HTH_XRE"/>
    <property type="match status" value="1"/>
</dbReference>
<comment type="caution">
    <text evidence="2">The sequence shown here is derived from an EMBL/GenBank/DDBJ whole genome shotgun (WGS) entry which is preliminary data.</text>
</comment>
<feature type="domain" description="HTH cro/C1-type" evidence="1">
    <location>
        <begin position="17"/>
        <end position="71"/>
    </location>
</feature>
<protein>
    <submittedName>
        <fullName evidence="2">XRE family transcriptional regulator</fullName>
    </submittedName>
</protein>
<dbReference type="Gene3D" id="1.10.260.40">
    <property type="entry name" value="lambda repressor-like DNA-binding domains"/>
    <property type="match status" value="1"/>
</dbReference>
<evidence type="ECO:0000259" key="1">
    <source>
        <dbReference type="PROSITE" id="PS50943"/>
    </source>
</evidence>
<dbReference type="InterPro" id="IPR010982">
    <property type="entry name" value="Lambda_DNA-bd_dom_sf"/>
</dbReference>
<dbReference type="AlphaFoldDB" id="A0A4Q1DC47"/>
<dbReference type="PROSITE" id="PS50943">
    <property type="entry name" value="HTH_CROC1"/>
    <property type="match status" value="1"/>
</dbReference>
<dbReference type="Proteomes" id="UP000290545">
    <property type="component" value="Unassembled WGS sequence"/>
</dbReference>
<reference evidence="2 3" key="1">
    <citation type="submission" date="2019-01" db="EMBL/GenBank/DDBJ databases">
        <title>Filimonas sp. strain TTM-71.</title>
        <authorList>
            <person name="Chen W.-M."/>
        </authorList>
    </citation>
    <scope>NUCLEOTIDE SEQUENCE [LARGE SCALE GENOMIC DNA]</scope>
    <source>
        <strain evidence="2 3">TTM-71</strain>
    </source>
</reference>
<dbReference type="RefSeq" id="WP_129002777.1">
    <property type="nucleotide sequence ID" value="NZ_SDHZ01000001.1"/>
</dbReference>
<sequence>MEENLTVLENKMVGVNISLFRKARGYKAEYVADELDMSEANYLKYERGEHQLTIPFIQKVAIVLKVDPIKLMTTTPSILLDKITNSPNAGVGNYIGGDLNTMDEKTQELLNRAIESTLQVNDNLVKLLEKLSREQSPNAS</sequence>
<name>A0A4Q1DC47_9BACT</name>
<dbReference type="CDD" id="cd00093">
    <property type="entry name" value="HTH_XRE"/>
    <property type="match status" value="1"/>
</dbReference>
<evidence type="ECO:0000313" key="2">
    <source>
        <dbReference type="EMBL" id="RXK87027.1"/>
    </source>
</evidence>
<proteinExistence type="predicted"/>
<dbReference type="GO" id="GO:0003677">
    <property type="term" value="F:DNA binding"/>
    <property type="evidence" value="ECO:0007669"/>
    <property type="project" value="InterPro"/>
</dbReference>
<dbReference type="InterPro" id="IPR001387">
    <property type="entry name" value="Cro/C1-type_HTH"/>
</dbReference>
<accession>A0A4Q1DC47</accession>
<gene>
    <name evidence="2" type="ORF">ESB13_09655</name>
</gene>